<dbReference type="EMBL" id="JAINUG010000094">
    <property type="protein sequence ID" value="KAJ8397952.1"/>
    <property type="molecule type" value="Genomic_DNA"/>
</dbReference>
<organism evidence="1 2">
    <name type="scientific">Aldrovandia affinis</name>
    <dbReference type="NCBI Taxonomy" id="143900"/>
    <lineage>
        <taxon>Eukaryota</taxon>
        <taxon>Metazoa</taxon>
        <taxon>Chordata</taxon>
        <taxon>Craniata</taxon>
        <taxon>Vertebrata</taxon>
        <taxon>Euteleostomi</taxon>
        <taxon>Actinopterygii</taxon>
        <taxon>Neopterygii</taxon>
        <taxon>Teleostei</taxon>
        <taxon>Notacanthiformes</taxon>
        <taxon>Halosauridae</taxon>
        <taxon>Aldrovandia</taxon>
    </lineage>
</organism>
<comment type="caution">
    <text evidence="1">The sequence shown here is derived from an EMBL/GenBank/DDBJ whole genome shotgun (WGS) entry which is preliminary data.</text>
</comment>
<evidence type="ECO:0000313" key="2">
    <source>
        <dbReference type="Proteomes" id="UP001221898"/>
    </source>
</evidence>
<reference evidence="1" key="1">
    <citation type="journal article" date="2023" name="Science">
        <title>Genome structures resolve the early diversification of teleost fishes.</title>
        <authorList>
            <person name="Parey E."/>
            <person name="Louis A."/>
            <person name="Montfort J."/>
            <person name="Bouchez O."/>
            <person name="Roques C."/>
            <person name="Iampietro C."/>
            <person name="Lluch J."/>
            <person name="Castinel A."/>
            <person name="Donnadieu C."/>
            <person name="Desvignes T."/>
            <person name="Floi Bucao C."/>
            <person name="Jouanno E."/>
            <person name="Wen M."/>
            <person name="Mejri S."/>
            <person name="Dirks R."/>
            <person name="Jansen H."/>
            <person name="Henkel C."/>
            <person name="Chen W.J."/>
            <person name="Zahm M."/>
            <person name="Cabau C."/>
            <person name="Klopp C."/>
            <person name="Thompson A.W."/>
            <person name="Robinson-Rechavi M."/>
            <person name="Braasch I."/>
            <person name="Lecointre G."/>
            <person name="Bobe J."/>
            <person name="Postlethwait J.H."/>
            <person name="Berthelot C."/>
            <person name="Roest Crollius H."/>
            <person name="Guiguen Y."/>
        </authorList>
    </citation>
    <scope>NUCLEOTIDE SEQUENCE</scope>
    <source>
        <strain evidence="1">NC1722</strain>
    </source>
</reference>
<dbReference type="Proteomes" id="UP001221898">
    <property type="component" value="Unassembled WGS sequence"/>
</dbReference>
<evidence type="ECO:0000313" key="1">
    <source>
        <dbReference type="EMBL" id="KAJ8397952.1"/>
    </source>
</evidence>
<protein>
    <submittedName>
        <fullName evidence="1">Uncharacterized protein</fullName>
    </submittedName>
</protein>
<sequence length="107" mass="11782">MAQAETLDARWLSPGRYWHPLPLYLNTWTAWCRSLLEISRAHPDRAMWGTGLPGEASARGAQRGAAKQRASVLGNQDICCSMRGNASKREKYSKRGGCWPEGSGACC</sequence>
<keyword evidence="2" id="KW-1185">Reference proteome</keyword>
<name>A0AAD7S8G9_9TELE</name>
<gene>
    <name evidence="1" type="ORF">AAFF_G00432990</name>
</gene>
<accession>A0AAD7S8G9</accession>
<dbReference type="AlphaFoldDB" id="A0AAD7S8G9"/>
<proteinExistence type="predicted"/>